<keyword evidence="2 6" id="KW-0288">FMN</keyword>
<dbReference type="PANTHER" id="PTHR43741:SF4">
    <property type="entry name" value="FMN-DEPENDENT NADH:QUINONE OXIDOREDUCTASE"/>
    <property type="match status" value="1"/>
</dbReference>
<accession>A0A1T5H160</accession>
<dbReference type="GO" id="GO:0016655">
    <property type="term" value="F:oxidoreductase activity, acting on NAD(P)H, quinone or similar compound as acceptor"/>
    <property type="evidence" value="ECO:0007669"/>
    <property type="project" value="InterPro"/>
</dbReference>
<feature type="binding site" evidence="6">
    <location>
        <begin position="15"/>
        <end position="17"/>
    </location>
    <ligand>
        <name>FMN</name>
        <dbReference type="ChEBI" id="CHEBI:58210"/>
    </ligand>
</feature>
<dbReference type="EC" id="1.6.5.-" evidence="6"/>
<keyword evidence="1 6" id="KW-0285">Flavoprotein</keyword>
<evidence type="ECO:0000256" key="1">
    <source>
        <dbReference type="ARBA" id="ARBA00022630"/>
    </source>
</evidence>
<dbReference type="InterPro" id="IPR023048">
    <property type="entry name" value="NADH:quinone_OxRdtase_FMN_depd"/>
</dbReference>
<dbReference type="STRING" id="439228.SAMN06295920_1273"/>
<keyword evidence="4 6" id="KW-0520">NAD</keyword>
<dbReference type="EMBL" id="FUYM01000027">
    <property type="protein sequence ID" value="SKC14260.1"/>
    <property type="molecule type" value="Genomic_DNA"/>
</dbReference>
<comment type="function">
    <text evidence="6">Quinone reductase that provides resistance to thiol-specific stress caused by electrophilic quinones.</text>
</comment>
<keyword evidence="3 6" id="KW-0560">Oxidoreductase</keyword>
<evidence type="ECO:0000256" key="6">
    <source>
        <dbReference type="HAMAP-Rule" id="MF_01216"/>
    </source>
</evidence>
<reference evidence="9" key="1">
    <citation type="submission" date="2017-02" db="EMBL/GenBank/DDBJ databases">
        <authorList>
            <person name="Varghese N."/>
            <person name="Submissions S."/>
        </authorList>
    </citation>
    <scope>NUCLEOTIDE SEQUENCE [LARGE SCALE GENOMIC DNA]</scope>
    <source>
        <strain evidence="9">UM2</strain>
    </source>
</reference>
<comment type="similarity">
    <text evidence="6">Belongs to the azoreductase type 1 family.</text>
</comment>
<feature type="binding site" evidence="6">
    <location>
        <position position="9"/>
    </location>
    <ligand>
        <name>FMN</name>
        <dbReference type="ChEBI" id="CHEBI:58210"/>
    </ligand>
</feature>
<feature type="binding site" evidence="6">
    <location>
        <begin position="123"/>
        <end position="126"/>
    </location>
    <ligand>
        <name>FMN</name>
        <dbReference type="ChEBI" id="CHEBI:58210"/>
    </ligand>
</feature>
<comment type="catalytic activity">
    <reaction evidence="6">
        <text>2 a quinone + NADH + H(+) = 2 a 1,4-benzosemiquinone + NAD(+)</text>
        <dbReference type="Rhea" id="RHEA:65952"/>
        <dbReference type="ChEBI" id="CHEBI:15378"/>
        <dbReference type="ChEBI" id="CHEBI:57540"/>
        <dbReference type="ChEBI" id="CHEBI:57945"/>
        <dbReference type="ChEBI" id="CHEBI:132124"/>
        <dbReference type="ChEBI" id="CHEBI:134225"/>
    </reaction>
</comment>
<feature type="binding site" evidence="6">
    <location>
        <begin position="79"/>
        <end position="82"/>
    </location>
    <ligand>
        <name>FMN</name>
        <dbReference type="ChEBI" id="CHEBI:58210"/>
    </ligand>
</feature>
<evidence type="ECO:0000259" key="7">
    <source>
        <dbReference type="Pfam" id="PF02525"/>
    </source>
</evidence>
<gene>
    <name evidence="6" type="primary">azoR</name>
    <name evidence="8" type="ORF">SAMN06295920_1273</name>
</gene>
<dbReference type="Proteomes" id="UP000189818">
    <property type="component" value="Unassembled WGS sequence"/>
</dbReference>
<proteinExistence type="inferred from homology"/>
<dbReference type="GO" id="GO:0009055">
    <property type="term" value="F:electron transfer activity"/>
    <property type="evidence" value="ECO:0007669"/>
    <property type="project" value="UniProtKB-UniRule"/>
</dbReference>
<comment type="catalytic activity">
    <reaction evidence="5">
        <text>N,N-dimethyl-1,4-phenylenediamine + anthranilate + 2 NAD(+) = 2-(4-dimethylaminophenyl)diazenylbenzoate + 2 NADH + 2 H(+)</text>
        <dbReference type="Rhea" id="RHEA:55872"/>
        <dbReference type="ChEBI" id="CHEBI:15378"/>
        <dbReference type="ChEBI" id="CHEBI:15783"/>
        <dbReference type="ChEBI" id="CHEBI:16567"/>
        <dbReference type="ChEBI" id="CHEBI:57540"/>
        <dbReference type="ChEBI" id="CHEBI:57945"/>
        <dbReference type="ChEBI" id="CHEBI:71579"/>
        <dbReference type="EC" id="1.7.1.17"/>
    </reaction>
    <physiologicalReaction direction="right-to-left" evidence="5">
        <dbReference type="Rhea" id="RHEA:55874"/>
    </physiologicalReaction>
</comment>
<dbReference type="HAMAP" id="MF_01216">
    <property type="entry name" value="Azoreductase_type1"/>
    <property type="match status" value="1"/>
</dbReference>
<dbReference type="SUPFAM" id="SSF52218">
    <property type="entry name" value="Flavoproteins"/>
    <property type="match status" value="1"/>
</dbReference>
<comment type="subunit">
    <text evidence="6">Homodimer.</text>
</comment>
<dbReference type="PANTHER" id="PTHR43741">
    <property type="entry name" value="FMN-DEPENDENT NADH-AZOREDUCTASE 1"/>
    <property type="match status" value="1"/>
</dbReference>
<evidence type="ECO:0000256" key="4">
    <source>
        <dbReference type="ARBA" id="ARBA00023027"/>
    </source>
</evidence>
<dbReference type="InterPro" id="IPR003680">
    <property type="entry name" value="Flavodoxin_fold"/>
</dbReference>
<dbReference type="AlphaFoldDB" id="A0A1T5H160"/>
<evidence type="ECO:0000256" key="2">
    <source>
        <dbReference type="ARBA" id="ARBA00022643"/>
    </source>
</evidence>
<feature type="domain" description="Flavodoxin-like fold" evidence="7">
    <location>
        <begin position="1"/>
        <end position="183"/>
    </location>
</feature>
<dbReference type="EC" id="1.7.1.17" evidence="6"/>
<dbReference type="Gene3D" id="3.40.50.360">
    <property type="match status" value="1"/>
</dbReference>
<dbReference type="InterPro" id="IPR029039">
    <property type="entry name" value="Flavoprotein-like_sf"/>
</dbReference>
<comment type="function">
    <text evidence="6">Also exhibits azoreductase activity. Catalyzes the reductive cleavage of the azo bond in aromatic azo compounds to the corresponding amines.</text>
</comment>
<evidence type="ECO:0000313" key="8">
    <source>
        <dbReference type="EMBL" id="SKC14260.1"/>
    </source>
</evidence>
<evidence type="ECO:0000256" key="3">
    <source>
        <dbReference type="ARBA" id="ARBA00023002"/>
    </source>
</evidence>
<dbReference type="Pfam" id="PF02525">
    <property type="entry name" value="Flavodoxin_2"/>
    <property type="match status" value="1"/>
</dbReference>
<comment type="cofactor">
    <cofactor evidence="6">
        <name>FMN</name>
        <dbReference type="ChEBI" id="CHEBI:58210"/>
    </cofactor>
    <text evidence="6">Binds 1 FMN per subunit.</text>
</comment>
<dbReference type="GO" id="GO:0016652">
    <property type="term" value="F:oxidoreductase activity, acting on NAD(P)H as acceptor"/>
    <property type="evidence" value="ECO:0007669"/>
    <property type="project" value="UniProtKB-UniRule"/>
</dbReference>
<protein>
    <recommendedName>
        <fullName evidence="6">FMN dependent NADH:quinone oxidoreductase</fullName>
        <ecNumber evidence="6">1.6.5.-</ecNumber>
    </recommendedName>
    <alternativeName>
        <fullName evidence="6">Azo-dye reductase</fullName>
    </alternativeName>
    <alternativeName>
        <fullName evidence="6">FMN-dependent NADH-azo compound oxidoreductase</fullName>
    </alternativeName>
    <alternativeName>
        <fullName evidence="6">FMN-dependent NADH-azoreductase</fullName>
        <ecNumber evidence="6">1.7.1.17</ecNumber>
    </alternativeName>
</protein>
<name>A0A1T5H160_9SPHN</name>
<organism evidence="8 9">
    <name type="scientific">Rhizorhabdus histidinilytica</name>
    <dbReference type="NCBI Taxonomy" id="439228"/>
    <lineage>
        <taxon>Bacteria</taxon>
        <taxon>Pseudomonadati</taxon>
        <taxon>Pseudomonadota</taxon>
        <taxon>Alphaproteobacteria</taxon>
        <taxon>Sphingomonadales</taxon>
        <taxon>Sphingomonadaceae</taxon>
        <taxon>Rhizorhabdus</taxon>
    </lineage>
</organism>
<evidence type="ECO:0000256" key="5">
    <source>
        <dbReference type="ARBA" id="ARBA00048542"/>
    </source>
</evidence>
<evidence type="ECO:0000313" key="9">
    <source>
        <dbReference type="Proteomes" id="UP000189818"/>
    </source>
</evidence>
<sequence>MKLLHLDSSIQGEASASRHLSAAVVARLRTLHPALDVAYRDLAADPLPHIVPAGFATPEAAALLDQFLAADILVIGAPMYNFGLPSQLKAWFDHILVAGKTFRYTEAGAEGLAGGKRAIVALSRGGLYSEGHPGAAFEHAQSHIGGMLGFIGIQPEFVVAEGVAFGPEQRAAAIAAAEARIAALEPVALRTAA</sequence>
<dbReference type="GO" id="GO:0010181">
    <property type="term" value="F:FMN binding"/>
    <property type="evidence" value="ECO:0007669"/>
    <property type="project" value="UniProtKB-UniRule"/>
</dbReference>
<keyword evidence="9" id="KW-1185">Reference proteome</keyword>
<dbReference type="InterPro" id="IPR050104">
    <property type="entry name" value="FMN-dep_NADH:Q_OxRdtase_AzoR1"/>
</dbReference>